<keyword evidence="3" id="KW-1185">Reference proteome</keyword>
<organism evidence="1 3">
    <name type="scientific">Treponema peruense</name>
    <dbReference type="NCBI Taxonomy" id="2787628"/>
    <lineage>
        <taxon>Bacteria</taxon>
        <taxon>Pseudomonadati</taxon>
        <taxon>Spirochaetota</taxon>
        <taxon>Spirochaetia</taxon>
        <taxon>Spirochaetales</taxon>
        <taxon>Treponemataceae</taxon>
        <taxon>Treponema</taxon>
    </lineage>
</organism>
<evidence type="ECO:0000313" key="3">
    <source>
        <dbReference type="Proteomes" id="UP000595224"/>
    </source>
</evidence>
<evidence type="ECO:0000313" key="1">
    <source>
        <dbReference type="EMBL" id="QQA00046.1"/>
    </source>
</evidence>
<protein>
    <submittedName>
        <fullName evidence="1">Uncharacterized protein</fullName>
    </submittedName>
</protein>
<dbReference type="EMBL" id="CP064936">
    <property type="protein sequence ID" value="QQA00046.1"/>
    <property type="molecule type" value="Genomic_DNA"/>
</dbReference>
<dbReference type="KEGG" id="tper:IWA51_01605"/>
<name>A0A7T3RBI7_9SPIR</name>
<gene>
    <name evidence="2" type="ORF">IWA51_01605</name>
    <name evidence="1" type="ORF">IWA51_07095</name>
</gene>
<dbReference type="KEGG" id="tper:IWA51_07095"/>
<dbReference type="EMBL" id="CP064936">
    <property type="protein sequence ID" value="QQA01341.1"/>
    <property type="molecule type" value="Genomic_DNA"/>
</dbReference>
<dbReference type="Proteomes" id="UP000595224">
    <property type="component" value="Chromosome"/>
</dbReference>
<dbReference type="AlphaFoldDB" id="A0A7T3RBI7"/>
<accession>A0A7T3RBI7</accession>
<sequence>MSKKEDILADYVRWFLAKGTGDEKSQVEIYKESHPNCADSTANTKAYLYFRNGEKLFDSLPFSRQCDLFNVGKKTTLAELGHLMKATKLVIRPEKKEVPDNTTRVQAVKIAAEINGMTGKNAKLEETEESDDKLVLRLVDGKE</sequence>
<proteinExistence type="predicted"/>
<evidence type="ECO:0000313" key="2">
    <source>
        <dbReference type="EMBL" id="QQA01341.1"/>
    </source>
</evidence>
<dbReference type="RefSeq" id="WP_198441921.1">
    <property type="nucleotide sequence ID" value="NZ_CP064936.1"/>
</dbReference>
<reference evidence="1 3" key="1">
    <citation type="submission" date="2020-11" db="EMBL/GenBank/DDBJ databases">
        <title>Treponema Peruensis nv. sp., first commensal Treponema isolated from human feces.</title>
        <authorList>
            <person name="Belkhou C."/>
            <person name="Raes J."/>
        </authorList>
    </citation>
    <scope>NUCLEOTIDE SEQUENCE [LARGE SCALE GENOMIC DNA]</scope>
    <source>
        <strain evidence="1 3">RCC2812</strain>
    </source>
</reference>